<reference evidence="5 6" key="1">
    <citation type="journal article" date="2022" name="Nat. Plants">
        <title>Genomes of leafy and leafless Platanthera orchids illuminate the evolution of mycoheterotrophy.</title>
        <authorList>
            <person name="Li M.H."/>
            <person name="Liu K.W."/>
            <person name="Li Z."/>
            <person name="Lu H.C."/>
            <person name="Ye Q.L."/>
            <person name="Zhang D."/>
            <person name="Wang J.Y."/>
            <person name="Li Y.F."/>
            <person name="Zhong Z.M."/>
            <person name="Liu X."/>
            <person name="Yu X."/>
            <person name="Liu D.K."/>
            <person name="Tu X.D."/>
            <person name="Liu B."/>
            <person name="Hao Y."/>
            <person name="Liao X.Y."/>
            <person name="Jiang Y.T."/>
            <person name="Sun W.H."/>
            <person name="Chen J."/>
            <person name="Chen Y.Q."/>
            <person name="Ai Y."/>
            <person name="Zhai J.W."/>
            <person name="Wu S.S."/>
            <person name="Zhou Z."/>
            <person name="Hsiao Y.Y."/>
            <person name="Wu W.L."/>
            <person name="Chen Y.Y."/>
            <person name="Lin Y.F."/>
            <person name="Hsu J.L."/>
            <person name="Li C.Y."/>
            <person name="Wang Z.W."/>
            <person name="Zhao X."/>
            <person name="Zhong W.Y."/>
            <person name="Ma X.K."/>
            <person name="Ma L."/>
            <person name="Huang J."/>
            <person name="Chen G.Z."/>
            <person name="Huang M.Z."/>
            <person name="Huang L."/>
            <person name="Peng D.H."/>
            <person name="Luo Y.B."/>
            <person name="Zou S.Q."/>
            <person name="Chen S.P."/>
            <person name="Lan S."/>
            <person name="Tsai W.C."/>
            <person name="Van de Peer Y."/>
            <person name="Liu Z.J."/>
        </authorList>
    </citation>
    <scope>NUCLEOTIDE SEQUENCE [LARGE SCALE GENOMIC DNA]</scope>
    <source>
        <strain evidence="5">Lor288</strain>
    </source>
</reference>
<dbReference type="PANTHER" id="PTHR11783">
    <property type="entry name" value="SULFOTRANSFERASE SULT"/>
    <property type="match status" value="1"/>
</dbReference>
<keyword evidence="6" id="KW-1185">Reference proteome</keyword>
<dbReference type="InterPro" id="IPR000863">
    <property type="entry name" value="Sulfotransferase_dom"/>
</dbReference>
<dbReference type="Proteomes" id="UP001412067">
    <property type="component" value="Unassembled WGS sequence"/>
</dbReference>
<accession>A0ABR2MJ98</accession>
<sequence>MAEPEAAVRMLANFMRRPFSEEEESNGTVAEIVELCSFKSLSGLEVIKVGVRVNGFGMAMKNSLFFRKGKVGDWREHLSPMMAEKVDAVTKEKLHGTGLSYCNL</sequence>
<comment type="similarity">
    <text evidence="1 3">Belongs to the sulfotransferase 1 family.</text>
</comment>
<proteinExistence type="inferred from homology"/>
<keyword evidence="2 3" id="KW-0808">Transferase</keyword>
<evidence type="ECO:0000256" key="1">
    <source>
        <dbReference type="ARBA" id="ARBA00005771"/>
    </source>
</evidence>
<gene>
    <name evidence="5" type="primary">SOT5</name>
    <name evidence="5" type="ORF">KSP40_PGU014042</name>
</gene>
<feature type="domain" description="Sulfotransferase" evidence="4">
    <location>
        <begin position="3"/>
        <end position="98"/>
    </location>
</feature>
<evidence type="ECO:0000313" key="5">
    <source>
        <dbReference type="EMBL" id="KAK8964212.1"/>
    </source>
</evidence>
<evidence type="ECO:0000256" key="2">
    <source>
        <dbReference type="ARBA" id="ARBA00022679"/>
    </source>
</evidence>
<dbReference type="EC" id="2.8.2.-" evidence="3"/>
<evidence type="ECO:0000256" key="3">
    <source>
        <dbReference type="RuleBase" id="RU361155"/>
    </source>
</evidence>
<evidence type="ECO:0000313" key="6">
    <source>
        <dbReference type="Proteomes" id="UP001412067"/>
    </source>
</evidence>
<dbReference type="EMBL" id="JBBWWR010000007">
    <property type="protein sequence ID" value="KAK8964212.1"/>
    <property type="molecule type" value="Genomic_DNA"/>
</dbReference>
<protein>
    <recommendedName>
        <fullName evidence="3">Sulfotransferase</fullName>
        <ecNumber evidence="3">2.8.2.-</ecNumber>
    </recommendedName>
</protein>
<name>A0ABR2MJ98_9ASPA</name>
<organism evidence="5 6">
    <name type="scientific">Platanthera guangdongensis</name>
    <dbReference type="NCBI Taxonomy" id="2320717"/>
    <lineage>
        <taxon>Eukaryota</taxon>
        <taxon>Viridiplantae</taxon>
        <taxon>Streptophyta</taxon>
        <taxon>Embryophyta</taxon>
        <taxon>Tracheophyta</taxon>
        <taxon>Spermatophyta</taxon>
        <taxon>Magnoliopsida</taxon>
        <taxon>Liliopsida</taxon>
        <taxon>Asparagales</taxon>
        <taxon>Orchidaceae</taxon>
        <taxon>Orchidoideae</taxon>
        <taxon>Orchideae</taxon>
        <taxon>Orchidinae</taxon>
        <taxon>Platanthera</taxon>
    </lineage>
</organism>
<dbReference type="Pfam" id="PF00685">
    <property type="entry name" value="Sulfotransfer_1"/>
    <property type="match status" value="1"/>
</dbReference>
<evidence type="ECO:0000259" key="4">
    <source>
        <dbReference type="Pfam" id="PF00685"/>
    </source>
</evidence>
<dbReference type="InterPro" id="IPR027417">
    <property type="entry name" value="P-loop_NTPase"/>
</dbReference>
<comment type="caution">
    <text evidence="5">The sequence shown here is derived from an EMBL/GenBank/DDBJ whole genome shotgun (WGS) entry which is preliminary data.</text>
</comment>
<dbReference type="SUPFAM" id="SSF52540">
    <property type="entry name" value="P-loop containing nucleoside triphosphate hydrolases"/>
    <property type="match status" value="1"/>
</dbReference>
<dbReference type="Gene3D" id="3.40.50.300">
    <property type="entry name" value="P-loop containing nucleotide triphosphate hydrolases"/>
    <property type="match status" value="1"/>
</dbReference>